<organism evidence="1 2">
    <name type="scientific">Drouetiella hepatica Uher 2000/2452</name>
    <dbReference type="NCBI Taxonomy" id="904376"/>
    <lineage>
        <taxon>Bacteria</taxon>
        <taxon>Bacillati</taxon>
        <taxon>Cyanobacteriota</taxon>
        <taxon>Cyanophyceae</taxon>
        <taxon>Oculatellales</taxon>
        <taxon>Oculatellaceae</taxon>
        <taxon>Drouetiella</taxon>
    </lineage>
</organism>
<evidence type="ECO:0000313" key="2">
    <source>
        <dbReference type="Proteomes" id="UP000757435"/>
    </source>
</evidence>
<protein>
    <submittedName>
        <fullName evidence="1">Uncharacterized protein</fullName>
    </submittedName>
</protein>
<gene>
    <name evidence="1" type="ORF">KME15_02465</name>
</gene>
<reference evidence="1" key="2">
    <citation type="journal article" date="2022" name="Microbiol. Resour. Announc.">
        <title>Metagenome Sequencing to Explore Phylogenomics of Terrestrial Cyanobacteria.</title>
        <authorList>
            <person name="Ward R.D."/>
            <person name="Stajich J.E."/>
            <person name="Johansen J.R."/>
            <person name="Huntemann M."/>
            <person name="Clum A."/>
            <person name="Foster B."/>
            <person name="Foster B."/>
            <person name="Roux S."/>
            <person name="Palaniappan K."/>
            <person name="Varghese N."/>
            <person name="Mukherjee S."/>
            <person name="Reddy T.B.K."/>
            <person name="Daum C."/>
            <person name="Copeland A."/>
            <person name="Chen I.A."/>
            <person name="Ivanova N.N."/>
            <person name="Kyrpides N.C."/>
            <person name="Shapiro N."/>
            <person name="Eloe-Fadrosh E.A."/>
            <person name="Pietrasiak N."/>
        </authorList>
    </citation>
    <scope>NUCLEOTIDE SEQUENCE</scope>
    <source>
        <strain evidence="1">UHER 2000/2452</strain>
    </source>
</reference>
<accession>A0A951Q6Z1</accession>
<sequence>MTGANWTNASIVDAKLHVATIGDSQSFFLQKS</sequence>
<dbReference type="Proteomes" id="UP000757435">
    <property type="component" value="Unassembled WGS sequence"/>
</dbReference>
<name>A0A951Q6Z1_9CYAN</name>
<comment type="caution">
    <text evidence="1">The sequence shown here is derived from an EMBL/GenBank/DDBJ whole genome shotgun (WGS) entry which is preliminary data.</text>
</comment>
<dbReference type="AlphaFoldDB" id="A0A951Q6Z1"/>
<dbReference type="EMBL" id="JAHHHD010000002">
    <property type="protein sequence ID" value="MBW4657512.1"/>
    <property type="molecule type" value="Genomic_DNA"/>
</dbReference>
<evidence type="ECO:0000313" key="1">
    <source>
        <dbReference type="EMBL" id="MBW4657512.1"/>
    </source>
</evidence>
<reference evidence="1" key="1">
    <citation type="submission" date="2021-05" db="EMBL/GenBank/DDBJ databases">
        <authorList>
            <person name="Pietrasiak N."/>
            <person name="Ward R."/>
            <person name="Stajich J.E."/>
            <person name="Kurbessoian T."/>
        </authorList>
    </citation>
    <scope>NUCLEOTIDE SEQUENCE</scope>
    <source>
        <strain evidence="1">UHER 2000/2452</strain>
    </source>
</reference>
<proteinExistence type="predicted"/>